<comment type="subcellular location">
    <subcellularLocation>
        <location evidence="1">Membrane</location>
        <topology evidence="1">Multi-pass membrane protein</topology>
    </subcellularLocation>
</comment>
<evidence type="ECO:0000313" key="7">
    <source>
        <dbReference type="Proteomes" id="UP001208938"/>
    </source>
</evidence>
<comment type="caution">
    <text evidence="6">The sequence shown here is derived from an EMBL/GenBank/DDBJ whole genome shotgun (WGS) entry which is preliminary data.</text>
</comment>
<feature type="transmembrane region" description="Helical" evidence="5">
    <location>
        <begin position="84"/>
        <end position="104"/>
    </location>
</feature>
<dbReference type="EMBL" id="JAPDFL010000001">
    <property type="protein sequence ID" value="MCW1934033.1"/>
    <property type="molecule type" value="Genomic_DNA"/>
</dbReference>
<evidence type="ECO:0000256" key="3">
    <source>
        <dbReference type="ARBA" id="ARBA00022989"/>
    </source>
</evidence>
<protein>
    <submittedName>
        <fullName evidence="6">DoxX family protein</fullName>
    </submittedName>
</protein>
<evidence type="ECO:0000313" key="6">
    <source>
        <dbReference type="EMBL" id="MCW1934033.1"/>
    </source>
</evidence>
<keyword evidence="2 5" id="KW-0812">Transmembrane</keyword>
<dbReference type="RefSeq" id="WP_264506863.1">
    <property type="nucleotide sequence ID" value="NZ_JAPDFL010000001.1"/>
</dbReference>
<reference evidence="6 7" key="1">
    <citation type="submission" date="2022-10" db="EMBL/GenBank/DDBJ databases">
        <title>Pararhodobacter sp. nov., isolated from marine algae.</title>
        <authorList>
            <person name="Choi B.J."/>
            <person name="Kim J.M."/>
            <person name="Lee J.K."/>
            <person name="Choi D.G."/>
            <person name="Jeon C.O."/>
        </authorList>
    </citation>
    <scope>NUCLEOTIDE SEQUENCE [LARGE SCALE GENOMIC DNA]</scope>
    <source>
        <strain evidence="6 7">ZQ420</strain>
    </source>
</reference>
<keyword evidence="7" id="KW-1185">Reference proteome</keyword>
<evidence type="ECO:0000256" key="5">
    <source>
        <dbReference type="SAM" id="Phobius"/>
    </source>
</evidence>
<gene>
    <name evidence="6" type="ORF">OKW52_17675</name>
</gene>
<dbReference type="InterPro" id="IPR032808">
    <property type="entry name" value="DoxX"/>
</dbReference>
<evidence type="ECO:0000256" key="4">
    <source>
        <dbReference type="ARBA" id="ARBA00023136"/>
    </source>
</evidence>
<evidence type="ECO:0000256" key="2">
    <source>
        <dbReference type="ARBA" id="ARBA00022692"/>
    </source>
</evidence>
<keyword evidence="3 5" id="KW-1133">Transmembrane helix</keyword>
<feature type="transmembrane region" description="Helical" evidence="5">
    <location>
        <begin position="60"/>
        <end position="78"/>
    </location>
</feature>
<accession>A0ABT3H2V7</accession>
<sequence>MLSALFALFMLGASVAPKLLGLPVATQTLTDLGWPDAPVLLIGGLELLCTLLYLWPATSVLGAVLMMAILGGAITTQLRAGSPLASHTLFGIYLGVLMWAGLWLRSPALRRLFPLRRG</sequence>
<keyword evidence="4 5" id="KW-0472">Membrane</keyword>
<dbReference type="Proteomes" id="UP001208938">
    <property type="component" value="Unassembled WGS sequence"/>
</dbReference>
<organism evidence="6 7">
    <name type="scientific">Pararhodobacter zhoushanensis</name>
    <dbReference type="NCBI Taxonomy" id="2479545"/>
    <lineage>
        <taxon>Bacteria</taxon>
        <taxon>Pseudomonadati</taxon>
        <taxon>Pseudomonadota</taxon>
        <taxon>Alphaproteobacteria</taxon>
        <taxon>Rhodobacterales</taxon>
        <taxon>Paracoccaceae</taxon>
        <taxon>Pararhodobacter</taxon>
    </lineage>
</organism>
<name>A0ABT3H2V7_9RHOB</name>
<dbReference type="Pfam" id="PF13564">
    <property type="entry name" value="DoxX_2"/>
    <property type="match status" value="1"/>
</dbReference>
<evidence type="ECO:0000256" key="1">
    <source>
        <dbReference type="ARBA" id="ARBA00004141"/>
    </source>
</evidence>
<proteinExistence type="predicted"/>